<gene>
    <name evidence="4" type="ORF">ERS852490_02217</name>
    <name evidence="5" type="ORF">GKE48_00305</name>
</gene>
<dbReference type="Proteomes" id="UP000481964">
    <property type="component" value="Unassembled WGS sequence"/>
</dbReference>
<feature type="transmembrane region" description="Helical" evidence="2">
    <location>
        <begin position="95"/>
        <end position="115"/>
    </location>
</feature>
<dbReference type="OrthoDB" id="3174396at2"/>
<reference evidence="5 7" key="2">
    <citation type="journal article" date="2019" name="Nat. Med.">
        <title>A library of human gut bacterial isolates paired with longitudinal multiomics data enables mechanistic microbiome research.</title>
        <authorList>
            <person name="Poyet M."/>
            <person name="Groussin M."/>
            <person name="Gibbons S.M."/>
            <person name="Avila-Pacheco J."/>
            <person name="Jiang X."/>
            <person name="Kearney S.M."/>
            <person name="Perrotta A.R."/>
            <person name="Berdy B."/>
            <person name="Zhao S."/>
            <person name="Lieberman T.D."/>
            <person name="Swanson P.K."/>
            <person name="Smith M."/>
            <person name="Roesemann S."/>
            <person name="Alexander J.E."/>
            <person name="Rich S.A."/>
            <person name="Livny J."/>
            <person name="Vlamakis H."/>
            <person name="Clish C."/>
            <person name="Bullock K."/>
            <person name="Deik A."/>
            <person name="Scott J."/>
            <person name="Pierce K.A."/>
            <person name="Xavier R.J."/>
            <person name="Alm E.J."/>
        </authorList>
    </citation>
    <scope>NUCLEOTIDE SEQUENCE [LARGE SCALE GENOMIC DNA]</scope>
    <source>
        <strain evidence="5 7">BIOML-A1</strain>
    </source>
</reference>
<dbReference type="GO" id="GO:0010181">
    <property type="term" value="F:FMN binding"/>
    <property type="evidence" value="ECO:0007669"/>
    <property type="project" value="InterPro"/>
</dbReference>
<feature type="transmembrane region" description="Helical" evidence="2">
    <location>
        <begin position="127"/>
        <end position="151"/>
    </location>
</feature>
<feature type="transmembrane region" description="Helical" evidence="2">
    <location>
        <begin position="171"/>
        <end position="189"/>
    </location>
</feature>
<evidence type="ECO:0000256" key="1">
    <source>
        <dbReference type="SAM" id="MobiDB-lite"/>
    </source>
</evidence>
<dbReference type="Pfam" id="PF04205">
    <property type="entry name" value="FMN_bind"/>
    <property type="match status" value="1"/>
</dbReference>
<dbReference type="Proteomes" id="UP000095621">
    <property type="component" value="Unassembled WGS sequence"/>
</dbReference>
<feature type="transmembrane region" description="Helical" evidence="2">
    <location>
        <begin position="6"/>
        <end position="21"/>
    </location>
</feature>
<feature type="compositionally biased region" description="Low complexity" evidence="1">
    <location>
        <begin position="305"/>
        <end position="348"/>
    </location>
</feature>
<evidence type="ECO:0000313" key="7">
    <source>
        <dbReference type="Proteomes" id="UP000481964"/>
    </source>
</evidence>
<sequence>MLLIISLIIVALFIYFLKGSLKKHAGIYYIGAAVISIAVFLLEFLPMPLFVKNNILGIFAKGSIGTAMFVAVMYAGALPKGSKLIAPLMKIRGELSITAAILVLCHNFTYGMTYFRMLFTKTSLLSATQLAAAVISLVLISIMLVLTVTSFPSVRKKMQAKKWKQLQRTAYVFYGLMYVHIMLINIPYARLGLGMYIANVVIYSIVFLGYAAMRIAKAVSVKAARAGKAYGKKPETVLYGLALVICAVMTVSCFAGRQTVSASEDNEEWNDFFNEETVAAMVKEIESSTAKTDAEGTTQESLEESVSSDGQSDSQAGGVGNEVSGNSNNSGSDNVSGNSSGNSSDSGNQSAKPDNGSDNSGELSGGSGSDTPANTKFKADGTYTGSAVCETYNYNVTVTIVISGDTITSVTAESEASAQDVQYFNMANAKVPAQLLANQSTSGVDSVSGATKSSNAIKKAFYYAYKSAKK</sequence>
<feature type="transmembrane region" description="Helical" evidence="2">
    <location>
        <begin position="55"/>
        <end position="75"/>
    </location>
</feature>
<feature type="compositionally biased region" description="Polar residues" evidence="1">
    <location>
        <begin position="349"/>
        <end position="362"/>
    </location>
</feature>
<dbReference type="AlphaFoldDB" id="A0A174Z0Y2"/>
<dbReference type="EMBL" id="CZBU01000005">
    <property type="protein sequence ID" value="CUQ78569.1"/>
    <property type="molecule type" value="Genomic_DNA"/>
</dbReference>
<keyword evidence="2" id="KW-0812">Transmembrane</keyword>
<name>A0A174Z0Y2_9FIRM</name>
<organism evidence="4 6">
    <name type="scientific">Lachnospira eligens</name>
    <dbReference type="NCBI Taxonomy" id="39485"/>
    <lineage>
        <taxon>Bacteria</taxon>
        <taxon>Bacillati</taxon>
        <taxon>Bacillota</taxon>
        <taxon>Clostridia</taxon>
        <taxon>Lachnospirales</taxon>
        <taxon>Lachnospiraceae</taxon>
        <taxon>Lachnospira</taxon>
    </lineage>
</organism>
<feature type="transmembrane region" description="Helical" evidence="2">
    <location>
        <begin position="28"/>
        <end position="49"/>
    </location>
</feature>
<dbReference type="Gene3D" id="3.90.1010.20">
    <property type="match status" value="1"/>
</dbReference>
<feature type="region of interest" description="Disordered" evidence="1">
    <location>
        <begin position="288"/>
        <end position="373"/>
    </location>
</feature>
<protein>
    <submittedName>
        <fullName evidence="4">FMN-binding domain</fullName>
    </submittedName>
    <submittedName>
        <fullName evidence="5">FMN-binding protein</fullName>
    </submittedName>
</protein>
<feature type="transmembrane region" description="Helical" evidence="2">
    <location>
        <begin position="195"/>
        <end position="216"/>
    </location>
</feature>
<dbReference type="GO" id="GO:0016020">
    <property type="term" value="C:membrane"/>
    <property type="evidence" value="ECO:0007669"/>
    <property type="project" value="InterPro"/>
</dbReference>
<reference evidence="4 6" key="1">
    <citation type="submission" date="2015-09" db="EMBL/GenBank/DDBJ databases">
        <authorList>
            <consortium name="Pathogen Informatics"/>
        </authorList>
    </citation>
    <scope>NUCLEOTIDE SEQUENCE [LARGE SCALE GENOMIC DNA]</scope>
    <source>
        <strain evidence="4 6">2789STDY5834875</strain>
    </source>
</reference>
<dbReference type="EMBL" id="WKRD01000001">
    <property type="protein sequence ID" value="MSC55901.1"/>
    <property type="molecule type" value="Genomic_DNA"/>
</dbReference>
<evidence type="ECO:0000256" key="2">
    <source>
        <dbReference type="SAM" id="Phobius"/>
    </source>
</evidence>
<feature type="compositionally biased region" description="Polar residues" evidence="1">
    <location>
        <begin position="288"/>
        <end position="300"/>
    </location>
</feature>
<evidence type="ECO:0000313" key="6">
    <source>
        <dbReference type="Proteomes" id="UP000095621"/>
    </source>
</evidence>
<feature type="transmembrane region" description="Helical" evidence="2">
    <location>
        <begin position="237"/>
        <end position="257"/>
    </location>
</feature>
<feature type="domain" description="FMN-binding" evidence="3">
    <location>
        <begin position="391"/>
        <end position="468"/>
    </location>
</feature>
<evidence type="ECO:0000313" key="5">
    <source>
        <dbReference type="EMBL" id="MSC55901.1"/>
    </source>
</evidence>
<dbReference type="RefSeq" id="WP_055216097.1">
    <property type="nucleotide sequence ID" value="NZ_CZBU01000005.1"/>
</dbReference>
<proteinExistence type="predicted"/>
<keyword evidence="2" id="KW-1133">Transmembrane helix</keyword>
<evidence type="ECO:0000259" key="3">
    <source>
        <dbReference type="SMART" id="SM00900"/>
    </source>
</evidence>
<accession>A0A174Z0Y2</accession>
<dbReference type="InterPro" id="IPR007329">
    <property type="entry name" value="FMN-bd"/>
</dbReference>
<evidence type="ECO:0000313" key="4">
    <source>
        <dbReference type="EMBL" id="CUQ78569.1"/>
    </source>
</evidence>
<dbReference type="SMART" id="SM00900">
    <property type="entry name" value="FMN_bind"/>
    <property type="match status" value="1"/>
</dbReference>
<keyword evidence="2" id="KW-0472">Membrane</keyword>